<evidence type="ECO:0000256" key="1">
    <source>
        <dbReference type="SAM" id="MobiDB-lite"/>
    </source>
</evidence>
<dbReference type="PANTHER" id="PTHR33164:SF106">
    <property type="entry name" value="TRANSCRIPTIONAL REGULATORY PROTEIN"/>
    <property type="match status" value="1"/>
</dbReference>
<evidence type="ECO:0000259" key="2">
    <source>
        <dbReference type="PROSITE" id="PS50995"/>
    </source>
</evidence>
<dbReference type="SMART" id="SM00347">
    <property type="entry name" value="HTH_MARR"/>
    <property type="match status" value="1"/>
</dbReference>
<dbReference type="OrthoDB" id="3694026at2"/>
<protein>
    <submittedName>
        <fullName evidence="3">MarR family transcriptional regulator</fullName>
    </submittedName>
</protein>
<sequence>MERSSRDSRPATSDESATDEAGAHDRAPDLQTYAVLLRTLNSEFNRHAHAFAQRHDLHATDVHALAAILDSTALEGRPMTPSRLAERLNLTSGAVTACLDRLERAGHISRTRDSADRRVVHLVYNPGARALARQYFSPLARSTEATMRQFTPAQLATVADFLHTLNQELTAEASPGRTGG</sequence>
<dbReference type="SUPFAM" id="SSF46785">
    <property type="entry name" value="Winged helix' DNA-binding domain"/>
    <property type="match status" value="1"/>
</dbReference>
<accession>A0A4U5WT08</accession>
<dbReference type="Pfam" id="PF01047">
    <property type="entry name" value="MarR"/>
    <property type="match status" value="1"/>
</dbReference>
<dbReference type="Gene3D" id="1.10.10.10">
    <property type="entry name" value="Winged helix-like DNA-binding domain superfamily/Winged helix DNA-binding domain"/>
    <property type="match status" value="1"/>
</dbReference>
<dbReference type="PRINTS" id="PR00598">
    <property type="entry name" value="HTHMARR"/>
</dbReference>
<dbReference type="InterPro" id="IPR000835">
    <property type="entry name" value="HTH_MarR-typ"/>
</dbReference>
<dbReference type="GO" id="GO:0006950">
    <property type="term" value="P:response to stress"/>
    <property type="evidence" value="ECO:0007669"/>
    <property type="project" value="TreeGrafter"/>
</dbReference>
<keyword evidence="4" id="KW-1185">Reference proteome</keyword>
<dbReference type="InterPro" id="IPR036390">
    <property type="entry name" value="WH_DNA-bd_sf"/>
</dbReference>
<organism evidence="3 4">
    <name type="scientific">Streptomyces lasalocidi</name>
    <name type="common">Streptomyces lasaliensis</name>
    <dbReference type="NCBI Taxonomy" id="324833"/>
    <lineage>
        <taxon>Bacteria</taxon>
        <taxon>Bacillati</taxon>
        <taxon>Actinomycetota</taxon>
        <taxon>Actinomycetes</taxon>
        <taxon>Kitasatosporales</taxon>
        <taxon>Streptomycetaceae</taxon>
        <taxon>Streptomyces</taxon>
    </lineage>
</organism>
<dbReference type="PANTHER" id="PTHR33164">
    <property type="entry name" value="TRANSCRIPTIONAL REGULATOR, MARR FAMILY"/>
    <property type="match status" value="1"/>
</dbReference>
<evidence type="ECO:0000313" key="3">
    <source>
        <dbReference type="EMBL" id="TKT04591.1"/>
    </source>
</evidence>
<dbReference type="InterPro" id="IPR036388">
    <property type="entry name" value="WH-like_DNA-bd_sf"/>
</dbReference>
<feature type="region of interest" description="Disordered" evidence="1">
    <location>
        <begin position="1"/>
        <end position="25"/>
    </location>
</feature>
<dbReference type="InterPro" id="IPR039422">
    <property type="entry name" value="MarR/SlyA-like"/>
</dbReference>
<dbReference type="RefSeq" id="WP_137310413.1">
    <property type="nucleotide sequence ID" value="NZ_SZNQ01000001.1"/>
</dbReference>
<dbReference type="AlphaFoldDB" id="A0A4U5WT08"/>
<comment type="caution">
    <text evidence="3">The sequence shown here is derived from an EMBL/GenBank/DDBJ whole genome shotgun (WGS) entry which is preliminary data.</text>
</comment>
<name>A0A4U5WT08_STRLS</name>
<dbReference type="GO" id="GO:0003700">
    <property type="term" value="F:DNA-binding transcription factor activity"/>
    <property type="evidence" value="ECO:0007669"/>
    <property type="project" value="InterPro"/>
</dbReference>
<evidence type="ECO:0000313" key="4">
    <source>
        <dbReference type="Proteomes" id="UP000305929"/>
    </source>
</evidence>
<feature type="domain" description="HTH marR-type" evidence="2">
    <location>
        <begin position="26"/>
        <end position="167"/>
    </location>
</feature>
<gene>
    <name evidence="3" type="ORF">E4U91_34365</name>
</gene>
<dbReference type="PROSITE" id="PS50995">
    <property type="entry name" value="HTH_MARR_2"/>
    <property type="match status" value="1"/>
</dbReference>
<proteinExistence type="predicted"/>
<dbReference type="Proteomes" id="UP000305929">
    <property type="component" value="Unassembled WGS sequence"/>
</dbReference>
<reference evidence="3 4" key="1">
    <citation type="submission" date="2019-04" db="EMBL/GenBank/DDBJ databases">
        <title>Streptomyces lasaliensis sp. nov., an Actinomycete isolated from soil which produces the polyether antibiotic lasalocid.</title>
        <authorList>
            <person name="Erwin G."/>
            <person name="Haber C."/>
        </authorList>
    </citation>
    <scope>NUCLEOTIDE SEQUENCE [LARGE SCALE GENOMIC DNA]</scope>
    <source>
        <strain evidence="3 4">X-537</strain>
    </source>
</reference>
<dbReference type="EMBL" id="SZNQ01000001">
    <property type="protein sequence ID" value="TKT04591.1"/>
    <property type="molecule type" value="Genomic_DNA"/>
</dbReference>